<dbReference type="NCBIfam" id="NF033546">
    <property type="entry name" value="transpos_IS21"/>
    <property type="match status" value="1"/>
</dbReference>
<evidence type="ECO:0000313" key="1">
    <source>
        <dbReference type="EMBL" id="MBR7838970.1"/>
    </source>
</evidence>
<evidence type="ECO:0000313" key="2">
    <source>
        <dbReference type="Proteomes" id="UP000675781"/>
    </source>
</evidence>
<reference evidence="1" key="1">
    <citation type="submission" date="2021-04" db="EMBL/GenBank/DDBJ databases">
        <title>Genome based classification of Actinospica acidithermotolerans sp. nov., an actinobacterium isolated from an Indonesian hot spring.</title>
        <authorList>
            <person name="Kusuma A.B."/>
            <person name="Putra K.E."/>
            <person name="Nafisah S."/>
            <person name="Loh J."/>
            <person name="Nouioui I."/>
            <person name="Goodfellow M."/>
        </authorList>
    </citation>
    <scope>NUCLEOTIDE SEQUENCE</scope>
    <source>
        <strain evidence="1">CSCA 57</strain>
    </source>
</reference>
<accession>A0A941EVC0</accession>
<protein>
    <submittedName>
        <fullName evidence="1">IS21 family transposase</fullName>
    </submittedName>
</protein>
<sequence>MSREEIFERVRRDRRVDPSVSVRELARRYGLGRPTVRAALNGAVPAPRKPVSPARSVLAPVAVFIDAMLREDVAAPRKQRHTIERIQRRLAVEREFDGASYSSIRDYVARRRPQIVAEARAGAAHVDGVVPQVHAPGAEAEVDFADVWVRLRGELTKCRLFTLRLSFSGKAIHRVFASQAQEAFLEGHVEAFRALGGVPTRHIRYDNLKPAVKQVCFGRNRVESTRWVAFRSWYGFDPFYCMPGIEGAHEKGGVEHE</sequence>
<feature type="non-terminal residue" evidence="1">
    <location>
        <position position="257"/>
    </location>
</feature>
<name>A0A941EVC0_9ACTN</name>
<comment type="caution">
    <text evidence="1">The sequence shown here is derived from an EMBL/GenBank/DDBJ whole genome shotgun (WGS) entry which is preliminary data.</text>
</comment>
<dbReference type="AlphaFoldDB" id="A0A941EVC0"/>
<dbReference type="PANTHER" id="PTHR35004">
    <property type="entry name" value="TRANSPOSASE RV3428C-RELATED"/>
    <property type="match status" value="1"/>
</dbReference>
<organism evidence="1 2">
    <name type="scientific">Actinospica durhamensis</name>
    <dbReference type="NCBI Taxonomy" id="1508375"/>
    <lineage>
        <taxon>Bacteria</taxon>
        <taxon>Bacillati</taxon>
        <taxon>Actinomycetota</taxon>
        <taxon>Actinomycetes</taxon>
        <taxon>Catenulisporales</taxon>
        <taxon>Actinospicaceae</taxon>
        <taxon>Actinospica</taxon>
    </lineage>
</organism>
<keyword evidence="2" id="KW-1185">Reference proteome</keyword>
<proteinExistence type="predicted"/>
<dbReference type="Proteomes" id="UP000675781">
    <property type="component" value="Unassembled WGS sequence"/>
</dbReference>
<gene>
    <name evidence="1" type="primary">istA</name>
    <name evidence="1" type="ORF">KDL01_37225</name>
</gene>
<dbReference type="EMBL" id="JAGSOG010000357">
    <property type="protein sequence ID" value="MBR7838970.1"/>
    <property type="molecule type" value="Genomic_DNA"/>
</dbReference>